<dbReference type="Proteomes" id="UP000789920">
    <property type="component" value="Unassembled WGS sequence"/>
</dbReference>
<reference evidence="1" key="1">
    <citation type="submission" date="2021-06" db="EMBL/GenBank/DDBJ databases">
        <authorList>
            <person name="Kallberg Y."/>
            <person name="Tangrot J."/>
            <person name="Rosling A."/>
        </authorList>
    </citation>
    <scope>NUCLEOTIDE SEQUENCE</scope>
    <source>
        <strain evidence="1">MA461A</strain>
    </source>
</reference>
<accession>A0ACA9QS23</accession>
<comment type="caution">
    <text evidence="1">The sequence shown here is derived from an EMBL/GenBank/DDBJ whole genome shotgun (WGS) entry which is preliminary data.</text>
</comment>
<dbReference type="EMBL" id="CAJVQC010037309">
    <property type="protein sequence ID" value="CAG8763512.1"/>
    <property type="molecule type" value="Genomic_DNA"/>
</dbReference>
<name>A0ACA9QS23_9GLOM</name>
<feature type="non-terminal residue" evidence="1">
    <location>
        <position position="103"/>
    </location>
</feature>
<evidence type="ECO:0000313" key="2">
    <source>
        <dbReference type="Proteomes" id="UP000789920"/>
    </source>
</evidence>
<protein>
    <submittedName>
        <fullName evidence="1">28906_t:CDS:1</fullName>
    </submittedName>
</protein>
<evidence type="ECO:0000313" key="1">
    <source>
        <dbReference type="EMBL" id="CAG8763512.1"/>
    </source>
</evidence>
<keyword evidence="2" id="KW-1185">Reference proteome</keyword>
<proteinExistence type="predicted"/>
<feature type="non-terminal residue" evidence="1">
    <location>
        <position position="1"/>
    </location>
</feature>
<organism evidence="1 2">
    <name type="scientific">Racocetra persica</name>
    <dbReference type="NCBI Taxonomy" id="160502"/>
    <lineage>
        <taxon>Eukaryota</taxon>
        <taxon>Fungi</taxon>
        <taxon>Fungi incertae sedis</taxon>
        <taxon>Mucoromycota</taxon>
        <taxon>Glomeromycotina</taxon>
        <taxon>Glomeromycetes</taxon>
        <taxon>Diversisporales</taxon>
        <taxon>Gigasporaceae</taxon>
        <taxon>Racocetra</taxon>
    </lineage>
</organism>
<gene>
    <name evidence="1" type="ORF">RPERSI_LOCUS15514</name>
</gene>
<sequence length="103" mass="12296">KSIQSRHTFFPSIPSPQTEYEMDLVYEDQDFMIDGDSSREAFFYNTIEGEDECEETDESYQSLNFDTTVNDPVFASFINELFQDSSDHINFQKFYYFNTCYYE</sequence>